<evidence type="ECO:0000259" key="2">
    <source>
        <dbReference type="Pfam" id="PF12680"/>
    </source>
</evidence>
<dbReference type="EMBL" id="JBBLZC010000017">
    <property type="protein sequence ID" value="MEK0084723.1"/>
    <property type="molecule type" value="Genomic_DNA"/>
</dbReference>
<name>A0ABU8XWA9_9PROT</name>
<feature type="chain" id="PRO_5047221254" evidence="1">
    <location>
        <begin position="24"/>
        <end position="153"/>
    </location>
</feature>
<dbReference type="InterPro" id="IPR037401">
    <property type="entry name" value="SnoaL-like"/>
</dbReference>
<organism evidence="3 4">
    <name type="scientific">Benzoatithermus flavus</name>
    <dbReference type="NCBI Taxonomy" id="3108223"/>
    <lineage>
        <taxon>Bacteria</taxon>
        <taxon>Pseudomonadati</taxon>
        <taxon>Pseudomonadota</taxon>
        <taxon>Alphaproteobacteria</taxon>
        <taxon>Geminicoccales</taxon>
        <taxon>Geminicoccaceae</taxon>
        <taxon>Benzoatithermus</taxon>
    </lineage>
</organism>
<keyword evidence="1" id="KW-0732">Signal</keyword>
<gene>
    <name evidence="3" type="ORF">U1T56_16335</name>
</gene>
<comment type="caution">
    <text evidence="3">The sequence shown here is derived from an EMBL/GenBank/DDBJ whole genome shotgun (WGS) entry which is preliminary data.</text>
</comment>
<accession>A0ABU8XWA9</accession>
<dbReference type="Gene3D" id="3.10.450.50">
    <property type="match status" value="1"/>
</dbReference>
<dbReference type="SUPFAM" id="SSF54427">
    <property type="entry name" value="NTF2-like"/>
    <property type="match status" value="1"/>
</dbReference>
<proteinExistence type="predicted"/>
<dbReference type="Proteomes" id="UP001375743">
    <property type="component" value="Unassembled WGS sequence"/>
</dbReference>
<feature type="signal peptide" evidence="1">
    <location>
        <begin position="1"/>
        <end position="23"/>
    </location>
</feature>
<protein>
    <submittedName>
        <fullName evidence="3">Nuclear transport factor 2 family protein</fullName>
    </submittedName>
</protein>
<evidence type="ECO:0000313" key="3">
    <source>
        <dbReference type="EMBL" id="MEK0084723.1"/>
    </source>
</evidence>
<dbReference type="Pfam" id="PF12680">
    <property type="entry name" value="SnoaL_2"/>
    <property type="match status" value="1"/>
</dbReference>
<keyword evidence="4" id="KW-1185">Reference proteome</keyword>
<dbReference type="RefSeq" id="WP_418160569.1">
    <property type="nucleotide sequence ID" value="NZ_JBBLZC010000017.1"/>
</dbReference>
<evidence type="ECO:0000256" key="1">
    <source>
        <dbReference type="SAM" id="SignalP"/>
    </source>
</evidence>
<reference evidence="3 4" key="1">
    <citation type="submission" date="2024-01" db="EMBL/GenBank/DDBJ databases">
        <title>Multi-omics insights into the function and evolution of sodium benzoate biodegradation pathways in Benzoatithermus flavus gen. nov., sp. nov. from hot spring.</title>
        <authorList>
            <person name="Hu C.-J."/>
            <person name="Li W.-J."/>
        </authorList>
    </citation>
    <scope>NUCLEOTIDE SEQUENCE [LARGE SCALE GENOMIC DNA]</scope>
    <source>
        <strain evidence="3 4">SYSU G07066</strain>
    </source>
</reference>
<sequence length="153" mass="16678">MLSRRMALALSGTGLLTASPALAAEMFDDHHLASDRQRIEQAYRAFNAAFGNAASVAALYAERAVLLPPTHDIVRGRTAIRRFWRAAFDAGLHGHTLDLVTFRSDVRTIVTAARWSARGRDAQGRPATFGGIATIVFARHGDGGLAIWLHTWN</sequence>
<feature type="domain" description="SnoaL-like" evidence="2">
    <location>
        <begin position="40"/>
        <end position="141"/>
    </location>
</feature>
<dbReference type="InterPro" id="IPR032710">
    <property type="entry name" value="NTF2-like_dom_sf"/>
</dbReference>
<evidence type="ECO:0000313" key="4">
    <source>
        <dbReference type="Proteomes" id="UP001375743"/>
    </source>
</evidence>